<evidence type="ECO:0000259" key="1">
    <source>
        <dbReference type="Pfam" id="PF14863"/>
    </source>
</evidence>
<dbReference type="GO" id="GO:0018741">
    <property type="term" value="F:linear primary-alkylsulfatase activity"/>
    <property type="evidence" value="ECO:0007669"/>
    <property type="project" value="TreeGrafter"/>
</dbReference>
<dbReference type="InterPro" id="IPR029228">
    <property type="entry name" value="Alkyl_sulf_dimr"/>
</dbReference>
<gene>
    <name evidence="2" type="ORF">V7x_22380</name>
</gene>
<reference evidence="2 3" key="1">
    <citation type="submission" date="2019-02" db="EMBL/GenBank/DDBJ databases">
        <title>Deep-cultivation of Planctomycetes and their phenomic and genomic characterization uncovers novel biology.</title>
        <authorList>
            <person name="Wiegand S."/>
            <person name="Jogler M."/>
            <person name="Boedeker C."/>
            <person name="Pinto D."/>
            <person name="Vollmers J."/>
            <person name="Rivas-Marin E."/>
            <person name="Kohn T."/>
            <person name="Peeters S.H."/>
            <person name="Heuer A."/>
            <person name="Rast P."/>
            <person name="Oberbeckmann S."/>
            <person name="Bunk B."/>
            <person name="Jeske O."/>
            <person name="Meyerdierks A."/>
            <person name="Storesund J.E."/>
            <person name="Kallscheuer N."/>
            <person name="Luecker S."/>
            <person name="Lage O.M."/>
            <person name="Pohl T."/>
            <person name="Merkel B.J."/>
            <person name="Hornburger P."/>
            <person name="Mueller R.-W."/>
            <person name="Bruemmer F."/>
            <person name="Labrenz M."/>
            <person name="Spormann A.M."/>
            <person name="Op Den Camp H."/>
            <person name="Overmann J."/>
            <person name="Amann R."/>
            <person name="Jetten M.S.M."/>
            <person name="Mascher T."/>
            <person name="Medema M.H."/>
            <person name="Devos D.P."/>
            <person name="Kaster A.-K."/>
            <person name="Ovreas L."/>
            <person name="Rohde M."/>
            <person name="Galperin M.Y."/>
            <person name="Jogler C."/>
        </authorList>
    </citation>
    <scope>NUCLEOTIDE SEQUENCE [LARGE SCALE GENOMIC DNA]</scope>
    <source>
        <strain evidence="2 3">V7</strain>
    </source>
</reference>
<sequence length="165" mass="18345">MLSDYHNAVRFIHDKTVEGMNQGMTPDQLVEYVQLPEDLAGKDYLQPFYGHPEWGIRSVFNGYVGWFDGNATHLFPLSPKSEAQRVADLAGGPDQLTAKAHEAVASGDAQWAAQLADHLLAIEPNDREAKQIKAQALTQFAQDMVNATARNYYLTVAAELRGDWK</sequence>
<organism evidence="2 3">
    <name type="scientific">Crateriforma conspicua</name>
    <dbReference type="NCBI Taxonomy" id="2527996"/>
    <lineage>
        <taxon>Bacteria</taxon>
        <taxon>Pseudomonadati</taxon>
        <taxon>Planctomycetota</taxon>
        <taxon>Planctomycetia</taxon>
        <taxon>Planctomycetales</taxon>
        <taxon>Planctomycetaceae</taxon>
        <taxon>Crateriforma</taxon>
    </lineage>
</organism>
<dbReference type="InterPro" id="IPR036866">
    <property type="entry name" value="RibonucZ/Hydroxyglut_hydro"/>
</dbReference>
<dbReference type="AlphaFoldDB" id="A0A5C6FZ70"/>
<dbReference type="InterPro" id="IPR038536">
    <property type="entry name" value="Alkyl/aryl-sulf_dimr_sf"/>
</dbReference>
<dbReference type="GO" id="GO:0046983">
    <property type="term" value="F:protein dimerization activity"/>
    <property type="evidence" value="ECO:0007669"/>
    <property type="project" value="InterPro"/>
</dbReference>
<dbReference type="GO" id="GO:0018909">
    <property type="term" value="P:dodecyl sulfate metabolic process"/>
    <property type="evidence" value="ECO:0007669"/>
    <property type="project" value="TreeGrafter"/>
</dbReference>
<dbReference type="PANTHER" id="PTHR43223:SF1">
    <property type="entry name" value="ALKYL_ARYL-SULFATASE BDS1"/>
    <property type="match status" value="1"/>
</dbReference>
<dbReference type="Proteomes" id="UP000316476">
    <property type="component" value="Unassembled WGS sequence"/>
</dbReference>
<dbReference type="Pfam" id="PF14863">
    <property type="entry name" value="Alkyl_sulf_dimr"/>
    <property type="match status" value="1"/>
</dbReference>
<accession>A0A5C6FZ70</accession>
<dbReference type="EMBL" id="SJPZ01000001">
    <property type="protein sequence ID" value="TWU66668.1"/>
    <property type="molecule type" value="Genomic_DNA"/>
</dbReference>
<protein>
    <recommendedName>
        <fullName evidence="1">Alkyl sulfatase dimerisation domain-containing protein</fullName>
    </recommendedName>
</protein>
<dbReference type="SUPFAM" id="SSF56281">
    <property type="entry name" value="Metallo-hydrolase/oxidoreductase"/>
    <property type="match status" value="1"/>
</dbReference>
<comment type="caution">
    <text evidence="2">The sequence shown here is derived from an EMBL/GenBank/DDBJ whole genome shotgun (WGS) entry which is preliminary data.</text>
</comment>
<feature type="domain" description="Alkyl sulfatase dimerisation" evidence="1">
    <location>
        <begin position="25"/>
        <end position="162"/>
    </location>
</feature>
<dbReference type="InterPro" id="IPR052195">
    <property type="entry name" value="Bact_Alkyl/Aryl-Sulfatase"/>
</dbReference>
<proteinExistence type="predicted"/>
<evidence type="ECO:0000313" key="3">
    <source>
        <dbReference type="Proteomes" id="UP000316476"/>
    </source>
</evidence>
<dbReference type="PANTHER" id="PTHR43223">
    <property type="entry name" value="ALKYL/ARYL-SULFATASE"/>
    <property type="match status" value="1"/>
</dbReference>
<name>A0A5C6FZ70_9PLAN</name>
<dbReference type="Gene3D" id="1.25.40.880">
    <property type="entry name" value="Alkyl sulfatase, dimerisation domain"/>
    <property type="match status" value="1"/>
</dbReference>
<evidence type="ECO:0000313" key="2">
    <source>
        <dbReference type="EMBL" id="TWU66668.1"/>
    </source>
</evidence>